<dbReference type="Pfam" id="PF08240">
    <property type="entry name" value="ADH_N"/>
    <property type="match status" value="1"/>
</dbReference>
<dbReference type="SMART" id="SM00829">
    <property type="entry name" value="PKS_ER"/>
    <property type="match status" value="1"/>
</dbReference>
<feature type="domain" description="Enoyl reductase (ER)" evidence="1">
    <location>
        <begin position="78"/>
        <end position="385"/>
    </location>
</feature>
<dbReference type="InterPro" id="IPR036291">
    <property type="entry name" value="NAD(P)-bd_dom_sf"/>
</dbReference>
<accession>A0A8H3G2Q3</accession>
<dbReference type="Pfam" id="PF00107">
    <property type="entry name" value="ADH_zinc_N"/>
    <property type="match status" value="1"/>
</dbReference>
<dbReference type="Proteomes" id="UP000664521">
    <property type="component" value="Unassembled WGS sequence"/>
</dbReference>
<dbReference type="InterPro" id="IPR020843">
    <property type="entry name" value="ER"/>
</dbReference>
<sequence length="387" mass="41704">MANERDRRRDFISSFIRQRERIQRFATETSLICETQSINSKKVFEAASHPIVATSTPLSQLTMPKASMLALRLTAKPSSKAALALESLPIPTATADHNNVVIKVEAAAINPSDILNANGGFEHTTLPRTLGRDYAGTVIDGPADLTGQEVYGTSGNALGFTLDGTHAQYCIVPRTALASKPSNLSFAQAATVGVPFTTAALILRRAVLRSGEVVLVLGASGAVGSAVSQLAERRGCRVLRAARRDNVDVNLAADPEMESARVLTGGKGPDVVVDTVGDPDLTRRGLMSLAIGGRLVFISAPKKGSTDMTFDMKYVYRHEISIVGCNSALADIGDTAKDMDEMRKGFEDGSLQTAKEEDLHMIGMEEVVEVYEEQLRTGYRKNYVIRF</sequence>
<organism evidence="2 3">
    <name type="scientific">Heterodermia speciosa</name>
    <dbReference type="NCBI Taxonomy" id="116794"/>
    <lineage>
        <taxon>Eukaryota</taxon>
        <taxon>Fungi</taxon>
        <taxon>Dikarya</taxon>
        <taxon>Ascomycota</taxon>
        <taxon>Pezizomycotina</taxon>
        <taxon>Lecanoromycetes</taxon>
        <taxon>OSLEUM clade</taxon>
        <taxon>Lecanoromycetidae</taxon>
        <taxon>Caliciales</taxon>
        <taxon>Physciaceae</taxon>
        <taxon>Heterodermia</taxon>
    </lineage>
</organism>
<reference evidence="2" key="1">
    <citation type="submission" date="2021-03" db="EMBL/GenBank/DDBJ databases">
        <authorList>
            <person name="Tagirdzhanova G."/>
        </authorList>
    </citation>
    <scope>NUCLEOTIDE SEQUENCE</scope>
</reference>
<evidence type="ECO:0000259" key="1">
    <source>
        <dbReference type="SMART" id="SM00829"/>
    </source>
</evidence>
<dbReference type="OrthoDB" id="3509362at2759"/>
<name>A0A8H3G2Q3_9LECA</name>
<comment type="caution">
    <text evidence="2">The sequence shown here is derived from an EMBL/GenBank/DDBJ whole genome shotgun (WGS) entry which is preliminary data.</text>
</comment>
<dbReference type="GO" id="GO:0016491">
    <property type="term" value="F:oxidoreductase activity"/>
    <property type="evidence" value="ECO:0007669"/>
    <property type="project" value="InterPro"/>
</dbReference>
<dbReference type="Gene3D" id="3.90.180.10">
    <property type="entry name" value="Medium-chain alcohol dehydrogenases, catalytic domain"/>
    <property type="match status" value="1"/>
</dbReference>
<gene>
    <name evidence="2" type="ORF">HETSPECPRED_008273</name>
</gene>
<dbReference type="InterPro" id="IPR052585">
    <property type="entry name" value="Lipid_raft_assoc_Zn_ADH"/>
</dbReference>
<dbReference type="PANTHER" id="PTHR43482">
    <property type="entry name" value="PROTEIN AST1-RELATED"/>
    <property type="match status" value="1"/>
</dbReference>
<evidence type="ECO:0000313" key="2">
    <source>
        <dbReference type="EMBL" id="CAF9932068.1"/>
    </source>
</evidence>
<dbReference type="InterPro" id="IPR013149">
    <property type="entry name" value="ADH-like_C"/>
</dbReference>
<dbReference type="SUPFAM" id="SSF51735">
    <property type="entry name" value="NAD(P)-binding Rossmann-fold domains"/>
    <property type="match status" value="1"/>
</dbReference>
<dbReference type="EMBL" id="CAJPDS010000061">
    <property type="protein sequence ID" value="CAF9932068.1"/>
    <property type="molecule type" value="Genomic_DNA"/>
</dbReference>
<dbReference type="SUPFAM" id="SSF50129">
    <property type="entry name" value="GroES-like"/>
    <property type="match status" value="1"/>
</dbReference>
<proteinExistence type="predicted"/>
<dbReference type="InterPro" id="IPR013154">
    <property type="entry name" value="ADH-like_N"/>
</dbReference>
<dbReference type="InterPro" id="IPR011032">
    <property type="entry name" value="GroES-like_sf"/>
</dbReference>
<evidence type="ECO:0000313" key="3">
    <source>
        <dbReference type="Proteomes" id="UP000664521"/>
    </source>
</evidence>
<dbReference type="PANTHER" id="PTHR43482:SF1">
    <property type="entry name" value="PROTEIN AST1-RELATED"/>
    <property type="match status" value="1"/>
</dbReference>
<dbReference type="AlphaFoldDB" id="A0A8H3G2Q3"/>
<protein>
    <recommendedName>
        <fullName evidence="1">Enoyl reductase (ER) domain-containing protein</fullName>
    </recommendedName>
</protein>
<keyword evidence="3" id="KW-1185">Reference proteome</keyword>
<dbReference type="CDD" id="cd05188">
    <property type="entry name" value="MDR"/>
    <property type="match status" value="1"/>
</dbReference>